<dbReference type="InterPro" id="IPR011006">
    <property type="entry name" value="CheY-like_superfamily"/>
</dbReference>
<dbReference type="EMBL" id="JBHSMZ010000026">
    <property type="protein sequence ID" value="MFC5552075.1"/>
    <property type="molecule type" value="Genomic_DNA"/>
</dbReference>
<name>A0ABW0S7B6_9BURK</name>
<proteinExistence type="predicted"/>
<dbReference type="SUPFAM" id="SSF52172">
    <property type="entry name" value="CheY-like"/>
    <property type="match status" value="1"/>
</dbReference>
<reference evidence="4" key="1">
    <citation type="journal article" date="2019" name="Int. J. Syst. Evol. Microbiol.">
        <title>The Global Catalogue of Microorganisms (GCM) 10K type strain sequencing project: providing services to taxonomists for standard genome sequencing and annotation.</title>
        <authorList>
            <consortium name="The Broad Institute Genomics Platform"/>
            <consortium name="The Broad Institute Genome Sequencing Center for Infectious Disease"/>
            <person name="Wu L."/>
            <person name="Ma J."/>
        </authorList>
    </citation>
    <scope>NUCLEOTIDE SEQUENCE [LARGE SCALE GENOMIC DNA]</scope>
    <source>
        <strain evidence="4">CGMCC 4.5798</strain>
    </source>
</reference>
<dbReference type="RefSeq" id="WP_379777197.1">
    <property type="nucleotide sequence ID" value="NZ_JBHSMZ010000026.1"/>
</dbReference>
<dbReference type="PROSITE" id="PS50110">
    <property type="entry name" value="RESPONSE_REGULATORY"/>
    <property type="match status" value="1"/>
</dbReference>
<comment type="caution">
    <text evidence="3">The sequence shown here is derived from an EMBL/GenBank/DDBJ whole genome shotgun (WGS) entry which is preliminary data.</text>
</comment>
<gene>
    <name evidence="3" type="ORF">ACFPO9_26465</name>
</gene>
<dbReference type="CDD" id="cd00156">
    <property type="entry name" value="REC"/>
    <property type="match status" value="1"/>
</dbReference>
<dbReference type="Gene3D" id="3.40.50.2300">
    <property type="match status" value="1"/>
</dbReference>
<comment type="caution">
    <text evidence="1">Lacks conserved residue(s) required for the propagation of feature annotation.</text>
</comment>
<dbReference type="Proteomes" id="UP001596086">
    <property type="component" value="Unassembled WGS sequence"/>
</dbReference>
<feature type="domain" description="Response regulatory" evidence="2">
    <location>
        <begin position="7"/>
        <end position="131"/>
    </location>
</feature>
<organism evidence="3 4">
    <name type="scientific">Massilia aerilata</name>
    <dbReference type="NCBI Taxonomy" id="453817"/>
    <lineage>
        <taxon>Bacteria</taxon>
        <taxon>Pseudomonadati</taxon>
        <taxon>Pseudomonadota</taxon>
        <taxon>Betaproteobacteria</taxon>
        <taxon>Burkholderiales</taxon>
        <taxon>Oxalobacteraceae</taxon>
        <taxon>Telluria group</taxon>
        <taxon>Massilia</taxon>
    </lineage>
</organism>
<dbReference type="InterPro" id="IPR001789">
    <property type="entry name" value="Sig_transdc_resp-reg_receiver"/>
</dbReference>
<evidence type="ECO:0000259" key="2">
    <source>
        <dbReference type="PROSITE" id="PS50110"/>
    </source>
</evidence>
<accession>A0ABW0S7B6</accession>
<evidence type="ECO:0000256" key="1">
    <source>
        <dbReference type="PROSITE-ProRule" id="PRU00169"/>
    </source>
</evidence>
<sequence length="136" mass="14861">MTDSSLHMLLVEPETLLRRTVSLTARSLGLGMVHEAASIEAARRLLGQRRFDGAVIAVACVESEGERRYDMTLVELIRQGLSISDADMPIAIMADRATAELVKELQGRGISRVILKPFRAKVLLEAMADFAGKQPA</sequence>
<protein>
    <submittedName>
        <fullName evidence="3">Response regulator</fullName>
    </submittedName>
</protein>
<evidence type="ECO:0000313" key="3">
    <source>
        <dbReference type="EMBL" id="MFC5552075.1"/>
    </source>
</evidence>
<keyword evidence="4" id="KW-1185">Reference proteome</keyword>
<evidence type="ECO:0000313" key="4">
    <source>
        <dbReference type="Proteomes" id="UP001596086"/>
    </source>
</evidence>
<dbReference type="SMART" id="SM00448">
    <property type="entry name" value="REC"/>
    <property type="match status" value="1"/>
</dbReference>